<dbReference type="Gene3D" id="2.180.10.10">
    <property type="entry name" value="RHS repeat-associated core"/>
    <property type="match status" value="1"/>
</dbReference>
<feature type="non-terminal residue" evidence="1">
    <location>
        <position position="180"/>
    </location>
</feature>
<proteinExistence type="predicted"/>
<dbReference type="InterPro" id="IPR006530">
    <property type="entry name" value="YD"/>
</dbReference>
<accession>A0ABS4CDN1</accession>
<comment type="caution">
    <text evidence="1">The sequence shown here is derived from an EMBL/GenBank/DDBJ whole genome shotgun (WGS) entry which is preliminary data.</text>
</comment>
<feature type="non-terminal residue" evidence="1">
    <location>
        <position position="1"/>
    </location>
</feature>
<protein>
    <submittedName>
        <fullName evidence="1">Sugar-binding protein</fullName>
    </submittedName>
</protein>
<keyword evidence="2" id="KW-1185">Reference proteome</keyword>
<organism evidence="1 2">
    <name type="scientific">Pseudomonas alliivorans</name>
    <dbReference type="NCBI Taxonomy" id="2810613"/>
    <lineage>
        <taxon>Bacteria</taxon>
        <taxon>Pseudomonadati</taxon>
        <taxon>Pseudomonadota</taxon>
        <taxon>Gammaproteobacteria</taxon>
        <taxon>Pseudomonadales</taxon>
        <taxon>Pseudomonadaceae</taxon>
        <taxon>Pseudomonas</taxon>
    </lineage>
</organism>
<evidence type="ECO:0000313" key="2">
    <source>
        <dbReference type="Proteomes" id="UP000673197"/>
    </source>
</evidence>
<sequence>ARHVGVGDSVLESTQTLSSSLDAERKVITLEHSLLSGEALLTRDDTDVEIRYQYDPLGRVVAETVAPGTEYEATRSYRYHLAAHDQDQAWQEVVNVKGVTVRSELDGLGRVLKERRQDADGDNALRDTYAARYDARGQLISETQIDWMIGQATLELTRHFGYDDWGQQISETGPDGVVSF</sequence>
<evidence type="ECO:0000313" key="1">
    <source>
        <dbReference type="EMBL" id="MBP0948833.1"/>
    </source>
</evidence>
<dbReference type="Proteomes" id="UP000673197">
    <property type="component" value="Unassembled WGS sequence"/>
</dbReference>
<dbReference type="EMBL" id="JAFFZW010000031">
    <property type="protein sequence ID" value="MBP0948833.1"/>
    <property type="molecule type" value="Genomic_DNA"/>
</dbReference>
<name>A0ABS4CDN1_9PSED</name>
<dbReference type="NCBIfam" id="TIGR01643">
    <property type="entry name" value="YD_repeat_2x"/>
    <property type="match status" value="1"/>
</dbReference>
<reference evidence="1 2" key="1">
    <citation type="journal article" date="2022" name="Syst. Appl. Microbiol.">
        <title>Pseudomonas alliivorans sp. nov., a plant-pathogenic bacterium isolated from onion foliage in Georgia, USA.</title>
        <authorList>
            <person name="Zhao M."/>
            <person name="Tyson C."/>
            <person name="Chen H.C."/>
            <person name="Paudel S."/>
            <person name="Gitaitis R."/>
            <person name="Kvitko B."/>
            <person name="Dutta B."/>
        </authorList>
    </citation>
    <scope>NUCLEOTIDE SEQUENCE [LARGE SCALE GENOMIC DNA]</scope>
    <source>
        <strain evidence="1 2">20GA0068</strain>
    </source>
</reference>
<gene>
    <name evidence="1" type="ORF">JTJ32_26300</name>
</gene>